<keyword evidence="1" id="KW-0472">Membrane</keyword>
<keyword evidence="3" id="KW-1185">Reference proteome</keyword>
<evidence type="ECO:0000313" key="2">
    <source>
        <dbReference type="EMBL" id="SIS42555.1"/>
    </source>
</evidence>
<evidence type="ECO:0000256" key="1">
    <source>
        <dbReference type="SAM" id="Phobius"/>
    </source>
</evidence>
<feature type="transmembrane region" description="Helical" evidence="1">
    <location>
        <begin position="27"/>
        <end position="44"/>
    </location>
</feature>
<gene>
    <name evidence="2" type="ORF">SAMN05421760_101390</name>
</gene>
<reference evidence="3" key="1">
    <citation type="submission" date="2017-01" db="EMBL/GenBank/DDBJ databases">
        <authorList>
            <person name="Varghese N."/>
            <person name="Submissions S."/>
        </authorList>
    </citation>
    <scope>NUCLEOTIDE SEQUENCE [LARGE SCALE GENOMIC DNA]</scope>
    <source>
        <strain evidence="3">DSM 22306</strain>
    </source>
</reference>
<name>A0A1N7IZL2_9GAMM</name>
<dbReference type="Proteomes" id="UP000185999">
    <property type="component" value="Unassembled WGS sequence"/>
</dbReference>
<proteinExistence type="predicted"/>
<dbReference type="EMBL" id="FTOE01000001">
    <property type="protein sequence ID" value="SIS42555.1"/>
    <property type="molecule type" value="Genomic_DNA"/>
</dbReference>
<keyword evidence="1" id="KW-1133">Transmembrane helix</keyword>
<sequence length="304" mass="33804">MHILIVIILILLLLVFSKTFRVLTTLGLIVVVGVVIVGIIIAAISNNNDAVFRIAVLLFIGVVILGWIMIRMGVHVAGIATGSVEVYVDNRIQGKKHDESLKSAGGKAFELLVEDAFLIDSNNKCKKPISTLDEQKNTPAISKLSNTDSGQRNLSPSTDNYTPPVACCLTCRMTVFPVQSITNELFALDKIQYPWLIHQCWTPDNSIQDGSDYTEGEWQPFQFIAYGGSYLRGRVTSTHDATVYKYNIISNKSGWHGYWNYEPVFLATLKDTENTVKILSIVRIGDRFSQLVITAQLASDFEQL</sequence>
<dbReference type="RefSeq" id="WP_054342590.1">
    <property type="nucleotide sequence ID" value="NZ_FTOE01000001.1"/>
</dbReference>
<protein>
    <submittedName>
        <fullName evidence="2">Uncharacterized protein</fullName>
    </submittedName>
</protein>
<evidence type="ECO:0000313" key="3">
    <source>
        <dbReference type="Proteomes" id="UP000185999"/>
    </source>
</evidence>
<organism evidence="2 3">
    <name type="scientific">Neptunomonas antarctica</name>
    <dbReference type="NCBI Taxonomy" id="619304"/>
    <lineage>
        <taxon>Bacteria</taxon>
        <taxon>Pseudomonadati</taxon>
        <taxon>Pseudomonadota</taxon>
        <taxon>Gammaproteobacteria</taxon>
        <taxon>Oceanospirillales</taxon>
        <taxon>Oceanospirillaceae</taxon>
        <taxon>Neptunomonas</taxon>
    </lineage>
</organism>
<dbReference type="STRING" id="619304.SAMN05421760_101390"/>
<dbReference type="AlphaFoldDB" id="A0A1N7IZL2"/>
<accession>A0A1N7IZL2</accession>
<keyword evidence="1" id="KW-0812">Transmembrane</keyword>
<feature type="transmembrane region" description="Helical" evidence="1">
    <location>
        <begin position="51"/>
        <end position="70"/>
    </location>
</feature>